<feature type="domain" description="UvrD-like helicase ATP-binding" evidence="11">
    <location>
        <begin position="186"/>
        <end position="580"/>
    </location>
</feature>
<keyword evidence="4 9" id="KW-0067">ATP-binding</keyword>
<dbReference type="GO" id="GO:0005829">
    <property type="term" value="C:cytosol"/>
    <property type="evidence" value="ECO:0007669"/>
    <property type="project" value="TreeGrafter"/>
</dbReference>
<evidence type="ECO:0000313" key="13">
    <source>
        <dbReference type="Proteomes" id="UP000321306"/>
    </source>
</evidence>
<dbReference type="InterPro" id="IPR014016">
    <property type="entry name" value="UvrD-like_ATP-bd"/>
</dbReference>
<evidence type="ECO:0000256" key="5">
    <source>
        <dbReference type="ARBA" id="ARBA00023235"/>
    </source>
</evidence>
<evidence type="ECO:0000256" key="7">
    <source>
        <dbReference type="ARBA" id="ARBA00034808"/>
    </source>
</evidence>
<dbReference type="Pfam" id="PF13361">
    <property type="entry name" value="UvrD_C"/>
    <property type="match status" value="1"/>
</dbReference>
<dbReference type="Proteomes" id="UP000321306">
    <property type="component" value="Unassembled WGS sequence"/>
</dbReference>
<dbReference type="InterPro" id="IPR027417">
    <property type="entry name" value="P-loop_NTPase"/>
</dbReference>
<keyword evidence="1 9" id="KW-0547">Nucleotide-binding</keyword>
<evidence type="ECO:0000256" key="1">
    <source>
        <dbReference type="ARBA" id="ARBA00022741"/>
    </source>
</evidence>
<feature type="compositionally biased region" description="Polar residues" evidence="10">
    <location>
        <begin position="786"/>
        <end position="795"/>
    </location>
</feature>
<evidence type="ECO:0000256" key="6">
    <source>
        <dbReference type="ARBA" id="ARBA00034617"/>
    </source>
</evidence>
<comment type="caution">
    <text evidence="12">The sequence shown here is derived from an EMBL/GenBank/DDBJ whole genome shotgun (WGS) entry which is preliminary data.</text>
</comment>
<dbReference type="PANTHER" id="PTHR11070:SF17">
    <property type="entry name" value="DNA HELICASE IV"/>
    <property type="match status" value="1"/>
</dbReference>
<dbReference type="RefSeq" id="WP_186816217.1">
    <property type="nucleotide sequence ID" value="NZ_BJXB01000029.1"/>
</dbReference>
<keyword evidence="3 9" id="KW-0347">Helicase</keyword>
<dbReference type="Gene3D" id="3.40.50.300">
    <property type="entry name" value="P-loop containing nucleotide triphosphate hydrolases"/>
    <property type="match status" value="2"/>
</dbReference>
<feature type="region of interest" description="Disordered" evidence="10">
    <location>
        <begin position="465"/>
        <end position="485"/>
    </location>
</feature>
<dbReference type="InterPro" id="IPR000212">
    <property type="entry name" value="DNA_helicase_UvrD/REP"/>
</dbReference>
<evidence type="ECO:0000256" key="3">
    <source>
        <dbReference type="ARBA" id="ARBA00022806"/>
    </source>
</evidence>
<dbReference type="GO" id="GO:0003677">
    <property type="term" value="F:DNA binding"/>
    <property type="evidence" value="ECO:0007669"/>
    <property type="project" value="InterPro"/>
</dbReference>
<keyword evidence="13" id="KW-1185">Reference proteome</keyword>
<evidence type="ECO:0000256" key="4">
    <source>
        <dbReference type="ARBA" id="ARBA00022840"/>
    </source>
</evidence>
<keyword evidence="2 9" id="KW-0378">Hydrolase</keyword>
<dbReference type="GO" id="GO:0016887">
    <property type="term" value="F:ATP hydrolysis activity"/>
    <property type="evidence" value="ECO:0007669"/>
    <property type="project" value="RHEA"/>
</dbReference>
<dbReference type="Pfam" id="PF00580">
    <property type="entry name" value="UvrD-helicase"/>
    <property type="match status" value="1"/>
</dbReference>
<evidence type="ECO:0000256" key="8">
    <source>
        <dbReference type="ARBA" id="ARBA00048988"/>
    </source>
</evidence>
<keyword evidence="5" id="KW-0413">Isomerase</keyword>
<comment type="catalytic activity">
    <reaction evidence="6">
        <text>Couples ATP hydrolysis with the unwinding of duplex DNA by translocating in the 3'-5' direction.</text>
        <dbReference type="EC" id="5.6.2.4"/>
    </reaction>
</comment>
<dbReference type="SUPFAM" id="SSF52540">
    <property type="entry name" value="P-loop containing nucleoside triphosphate hydrolases"/>
    <property type="match status" value="1"/>
</dbReference>
<evidence type="ECO:0000259" key="11">
    <source>
        <dbReference type="PROSITE" id="PS51198"/>
    </source>
</evidence>
<organism evidence="12 13">
    <name type="scientific">Deinococcus cellulosilyticus (strain DSM 18568 / NBRC 106333 / KACC 11606 / 5516J-15)</name>
    <dbReference type="NCBI Taxonomy" id="1223518"/>
    <lineage>
        <taxon>Bacteria</taxon>
        <taxon>Thermotogati</taxon>
        <taxon>Deinococcota</taxon>
        <taxon>Deinococci</taxon>
        <taxon>Deinococcales</taxon>
        <taxon>Deinococcaceae</taxon>
        <taxon>Deinococcus</taxon>
    </lineage>
</organism>
<dbReference type="PANTHER" id="PTHR11070">
    <property type="entry name" value="UVRD / RECB / PCRA DNA HELICASE FAMILY MEMBER"/>
    <property type="match status" value="1"/>
</dbReference>
<feature type="region of interest" description="Disordered" evidence="10">
    <location>
        <begin position="753"/>
        <end position="795"/>
    </location>
</feature>
<name>A0A511N8K0_DEIC1</name>
<dbReference type="AlphaFoldDB" id="A0A511N8K0"/>
<evidence type="ECO:0000256" key="2">
    <source>
        <dbReference type="ARBA" id="ARBA00022801"/>
    </source>
</evidence>
<evidence type="ECO:0000256" key="10">
    <source>
        <dbReference type="SAM" id="MobiDB-lite"/>
    </source>
</evidence>
<gene>
    <name evidence="12" type="ORF">DC3_48000</name>
</gene>
<feature type="compositionally biased region" description="Low complexity" evidence="10">
    <location>
        <begin position="776"/>
        <end position="785"/>
    </location>
</feature>
<dbReference type="EMBL" id="BJXB01000029">
    <property type="protein sequence ID" value="GEM49165.1"/>
    <property type="molecule type" value="Genomic_DNA"/>
</dbReference>
<evidence type="ECO:0000313" key="12">
    <source>
        <dbReference type="EMBL" id="GEM49165.1"/>
    </source>
</evidence>
<evidence type="ECO:0000256" key="9">
    <source>
        <dbReference type="PROSITE-ProRule" id="PRU00560"/>
    </source>
</evidence>
<reference evidence="12 13" key="1">
    <citation type="submission" date="2019-07" db="EMBL/GenBank/DDBJ databases">
        <title>Whole genome shotgun sequence of Deinococcus cellulosilyticus NBRC 106333.</title>
        <authorList>
            <person name="Hosoyama A."/>
            <person name="Uohara A."/>
            <person name="Ohji S."/>
            <person name="Ichikawa N."/>
        </authorList>
    </citation>
    <scope>NUCLEOTIDE SEQUENCE [LARGE SCALE GENOMIC DNA]</scope>
    <source>
        <strain evidence="12 13">NBRC 106333</strain>
    </source>
</reference>
<dbReference type="EC" id="5.6.2.4" evidence="7"/>
<feature type="binding site" evidence="9">
    <location>
        <begin position="207"/>
        <end position="214"/>
    </location>
    <ligand>
        <name>ATP</name>
        <dbReference type="ChEBI" id="CHEBI:30616"/>
    </ligand>
</feature>
<dbReference type="GO" id="GO:0043138">
    <property type="term" value="F:3'-5' DNA helicase activity"/>
    <property type="evidence" value="ECO:0007669"/>
    <property type="project" value="UniProtKB-EC"/>
</dbReference>
<dbReference type="InterPro" id="IPR014017">
    <property type="entry name" value="DNA_helicase_UvrD-like_C"/>
</dbReference>
<dbReference type="GO" id="GO:0005524">
    <property type="term" value="F:ATP binding"/>
    <property type="evidence" value="ECO:0007669"/>
    <property type="project" value="UniProtKB-UniRule"/>
</dbReference>
<accession>A0A511N8K0</accession>
<dbReference type="GO" id="GO:0000725">
    <property type="term" value="P:recombinational repair"/>
    <property type="evidence" value="ECO:0007669"/>
    <property type="project" value="TreeGrafter"/>
</dbReference>
<protein>
    <recommendedName>
        <fullName evidence="7">DNA 3'-5' helicase</fullName>
        <ecNumber evidence="7">5.6.2.4</ecNumber>
    </recommendedName>
</protein>
<sequence>MNPAQHPEYELEKKVLRQTALLIEEEIEHHRTGRMESGGNNWTNRNLNLSIREEALKSLEDNQYKPYFARMEFTDSTGKRQNFYFGRAHIRMPHMTVLSWQSPVYSLFIQGNAKQQSYYVPGTKKNHQVNLLLRRRFELNLYQIHYMNDEVDYRQTHTGTTASENSFLIRKLSQRGDPGLQDIVETIQVDQDRIIRADLKLPVILHGVAGSGKTSVAFHRLAYLLFPESGYNLKTSDVLVLAPNRRFLHYVRDLLPALGVKGVQQVTFFDWAFSQIREDRHVLFDAAQTVEDPHFDSFLRVQNSPEQNRAWRSSALKNSLKFRKVLDRYAHHLYTRIQLPDQDVSFEEQLGAQVVQVVFSPHALQEALRTAFETHTGYGERRQQFLQNLQEDFMQKHIQKFGLPRDAEDRAYLQSMTAKINTHFGRLYRRFNLAGFYRELFELETLQQVAAGLLSTDEMACLAAKAPRKSRKPQDEDPDQEVTSTSLEMADVAPLYALFRRLTGAPGPQYRHIIVDEAQDFTPLQFALLREHNVENSYTIVGDTAQNIFAHRGLDSWDTLEEVLGTSAMREKITQNYRSTREIVLLCNAVQQAVRGKQSLSAIPVERSGPKPVFHQSDHEDRLLQVMTEELFQLADRGRKNIAVLTRDQKQAEAISRWLEQHHIPNNLQLENNPRAADQNPDSIVSVLPVAVSKGMEFEAVMVYDVSEANYSSQNPVLGKLLFVAVSRALHELHLYSVGQASEHLKLTRGVRKNHFHDGTSPSKPLSKTPPPPPAKAALKKNPSPQSSVHPTQKQRTSYFIRLKSHARPYQDLREQVHTLTADFNDGELQYYLLHRATFRELLGDDFVVDMDAESRDLSGKVSRELLFLYQLGKRCIESGTVPGLRKPDNVPSDIWQEWLSFPSESLRLLLVHEVIRLKKELYANPVSVSQETLDLLMAFEPRGNPEPQLDPAPATQDIPQVKPFQGALFAVYQLPKFELQLTRQPVLMSSGEMKFWSSNQRFLNHLLGDGLVQTVNQLIQQSPEGSGGRTVDSLVRDLVQLGINSLKHQVKPGHHRPQNIPEAQWDMWMKYRSLILIFETNVNDAQHIMRELYYNRDEVTEKTLKILQRNIQKLIEHPEWPVVVASEEFFTEYLRLNPKARHKKHKPAGKLQEMIDRKYHLVLIKHFLPEILRFKEMGTSSFNSGLMVNKISSIARGLGL</sequence>
<proteinExistence type="predicted"/>
<dbReference type="PROSITE" id="PS51198">
    <property type="entry name" value="UVRD_HELICASE_ATP_BIND"/>
    <property type="match status" value="1"/>
</dbReference>
<comment type="catalytic activity">
    <reaction evidence="8">
        <text>ATP + H2O = ADP + phosphate + H(+)</text>
        <dbReference type="Rhea" id="RHEA:13065"/>
        <dbReference type="ChEBI" id="CHEBI:15377"/>
        <dbReference type="ChEBI" id="CHEBI:15378"/>
        <dbReference type="ChEBI" id="CHEBI:30616"/>
        <dbReference type="ChEBI" id="CHEBI:43474"/>
        <dbReference type="ChEBI" id="CHEBI:456216"/>
        <dbReference type="EC" id="5.6.2.4"/>
    </reaction>
</comment>